<reference evidence="1 2" key="1">
    <citation type="submission" date="2016-03" db="EMBL/GenBank/DDBJ databases">
        <title>Comparative genomics of 54 Lactobacillus plantarum strains reveals genomic uncoupling from niche constraints.</title>
        <authorList>
            <person name="Martino M.E."/>
        </authorList>
    </citation>
    <scope>NUCLEOTIDE SEQUENCE [LARGE SCALE GENOMIC DNA]</scope>
    <source>
        <strain evidence="1 2">19.1</strain>
    </source>
</reference>
<dbReference type="Proteomes" id="UP000076882">
    <property type="component" value="Unassembled WGS sequence"/>
</dbReference>
<accession>A0A162HIB5</accession>
<evidence type="ECO:0000313" key="1">
    <source>
        <dbReference type="EMBL" id="KZU96004.1"/>
    </source>
</evidence>
<organism evidence="1 2">
    <name type="scientific">Lactiplantibacillus plantarum</name>
    <name type="common">Lactobacillus plantarum</name>
    <dbReference type="NCBI Taxonomy" id="1590"/>
    <lineage>
        <taxon>Bacteria</taxon>
        <taxon>Bacillati</taxon>
        <taxon>Bacillota</taxon>
        <taxon>Bacilli</taxon>
        <taxon>Lactobacillales</taxon>
        <taxon>Lactobacillaceae</taxon>
        <taxon>Lactiplantibacillus</taxon>
    </lineage>
</organism>
<dbReference type="RefSeq" id="WP_063485939.1">
    <property type="nucleotide sequence ID" value="NZ_CP013750.1"/>
</dbReference>
<comment type="caution">
    <text evidence="1">The sequence shown here is derived from an EMBL/GenBank/DDBJ whole genome shotgun (WGS) entry which is preliminary data.</text>
</comment>
<name>A0A162HIB5_LACPN</name>
<dbReference type="EMBL" id="LUXM01000023">
    <property type="protein sequence ID" value="KZU96004.1"/>
    <property type="molecule type" value="Genomic_DNA"/>
</dbReference>
<dbReference type="PATRIC" id="fig|1590.199.peg.881"/>
<dbReference type="AlphaFoldDB" id="A0A162HIB5"/>
<protein>
    <submittedName>
        <fullName evidence="1">Uncharacterized protein</fullName>
    </submittedName>
</protein>
<sequence length="98" mass="11187">MNTGKTNLYIRNVDQVDKDKLKRLGKLAGYDNLSDFMRTIINEVVTQDNLDFLINGNITNHLIEQTALMNRVVEVTNLNTNELTEIKNLLTAMVKGDY</sequence>
<proteinExistence type="predicted"/>
<gene>
    <name evidence="1" type="ORF">Lp19_1159</name>
</gene>
<evidence type="ECO:0000313" key="2">
    <source>
        <dbReference type="Proteomes" id="UP000076882"/>
    </source>
</evidence>